<evidence type="ECO:0000259" key="6">
    <source>
        <dbReference type="PROSITE" id="PS50977"/>
    </source>
</evidence>
<dbReference type="InterPro" id="IPR009057">
    <property type="entry name" value="Homeodomain-like_sf"/>
</dbReference>
<accession>A0A5N5EPD6</accession>
<evidence type="ECO:0000256" key="1">
    <source>
        <dbReference type="ARBA" id="ARBA00023015"/>
    </source>
</evidence>
<dbReference type="Proteomes" id="UP000326907">
    <property type="component" value="Unassembled WGS sequence"/>
</dbReference>
<dbReference type="InterPro" id="IPR036271">
    <property type="entry name" value="Tet_transcr_reg_TetR-rel_C_sf"/>
</dbReference>
<keyword evidence="3" id="KW-0804">Transcription</keyword>
<feature type="domain" description="HTH tetR-type" evidence="6">
    <location>
        <begin position="35"/>
        <end position="95"/>
    </location>
</feature>
<dbReference type="PROSITE" id="PS50977">
    <property type="entry name" value="HTH_TETR_2"/>
    <property type="match status" value="1"/>
</dbReference>
<sequence>MVVFAGQGDARRSLSLLWRAEVAAPPRVGPGPKPRLTVDAIVAAAVAVADEEGMAALSMRAVGDRLGRTAMALYTHVPGKSELLDLMYDAVHAELPTAYPESDDWRAPLTAWAGEVLELCVRHPWVLQVSQARPVLGPHEYANLDTLVRLLGATGLEAGTVRRLVGTLFPLVQGSARTVADARRAATATGSSDEEWWAARSAALTELVPDFAERFPAVIRLERDGAPEPYPTDGGQDAPPYPEREARETFRVGLGVLLDGIEAARTARAARKDTRNA</sequence>
<feature type="DNA-binding region" description="H-T-H motif" evidence="4">
    <location>
        <begin position="58"/>
        <end position="77"/>
    </location>
</feature>
<dbReference type="InterPro" id="IPR004111">
    <property type="entry name" value="Repressor_TetR_C"/>
</dbReference>
<comment type="caution">
    <text evidence="7">The sequence shown here is derived from an EMBL/GenBank/DDBJ whole genome shotgun (WGS) entry which is preliminary data.</text>
</comment>
<keyword evidence="2 4" id="KW-0238">DNA-binding</keyword>
<dbReference type="RefSeq" id="WP_151509941.1">
    <property type="nucleotide sequence ID" value="NZ_VYUA01000006.1"/>
</dbReference>
<evidence type="ECO:0000256" key="2">
    <source>
        <dbReference type="ARBA" id="ARBA00023125"/>
    </source>
</evidence>
<dbReference type="GO" id="GO:0045892">
    <property type="term" value="P:negative regulation of DNA-templated transcription"/>
    <property type="evidence" value="ECO:0007669"/>
    <property type="project" value="InterPro"/>
</dbReference>
<dbReference type="PANTHER" id="PTHR30055">
    <property type="entry name" value="HTH-TYPE TRANSCRIPTIONAL REGULATOR RUTR"/>
    <property type="match status" value="1"/>
</dbReference>
<evidence type="ECO:0000313" key="7">
    <source>
        <dbReference type="EMBL" id="KAB2592828.1"/>
    </source>
</evidence>
<keyword evidence="8" id="KW-1185">Reference proteome</keyword>
<dbReference type="Pfam" id="PF00440">
    <property type="entry name" value="TetR_N"/>
    <property type="match status" value="1"/>
</dbReference>
<keyword evidence="1" id="KW-0805">Transcription regulation</keyword>
<dbReference type="EMBL" id="VYUA01000006">
    <property type="protein sequence ID" value="KAB2592828.1"/>
    <property type="molecule type" value="Genomic_DNA"/>
</dbReference>
<evidence type="ECO:0000256" key="5">
    <source>
        <dbReference type="SAM" id="MobiDB-lite"/>
    </source>
</evidence>
<dbReference type="GO" id="GO:0003700">
    <property type="term" value="F:DNA-binding transcription factor activity"/>
    <property type="evidence" value="ECO:0007669"/>
    <property type="project" value="TreeGrafter"/>
</dbReference>
<dbReference type="InterPro" id="IPR001647">
    <property type="entry name" value="HTH_TetR"/>
</dbReference>
<dbReference type="InterPro" id="IPR050109">
    <property type="entry name" value="HTH-type_TetR-like_transc_reg"/>
</dbReference>
<reference evidence="7 8" key="1">
    <citation type="submission" date="2019-09" db="EMBL/GenBank/DDBJ databases">
        <authorList>
            <person name="Liu P."/>
        </authorList>
    </citation>
    <scope>NUCLEOTIDE SEQUENCE [LARGE SCALE GENOMIC DNA]</scope>
    <source>
        <strain evidence="7 8">TRM68085</strain>
    </source>
</reference>
<dbReference type="Gene3D" id="1.10.10.60">
    <property type="entry name" value="Homeodomain-like"/>
    <property type="match status" value="1"/>
</dbReference>
<dbReference type="SUPFAM" id="SSF48498">
    <property type="entry name" value="Tetracyclin repressor-like, C-terminal domain"/>
    <property type="match status" value="1"/>
</dbReference>
<dbReference type="Pfam" id="PF02909">
    <property type="entry name" value="TetR_C_1"/>
    <property type="match status" value="1"/>
</dbReference>
<gene>
    <name evidence="7" type="ORF">F5983_09795</name>
</gene>
<feature type="region of interest" description="Disordered" evidence="5">
    <location>
        <begin position="223"/>
        <end position="246"/>
    </location>
</feature>
<proteinExistence type="predicted"/>
<organism evidence="7 8">
    <name type="scientific">Streptomyces arboris</name>
    <dbReference type="NCBI Taxonomy" id="2600619"/>
    <lineage>
        <taxon>Bacteria</taxon>
        <taxon>Bacillati</taxon>
        <taxon>Actinomycetota</taxon>
        <taxon>Actinomycetes</taxon>
        <taxon>Kitasatosporales</taxon>
        <taxon>Streptomycetaceae</taxon>
        <taxon>Streptomyces</taxon>
    </lineage>
</organism>
<evidence type="ECO:0000256" key="4">
    <source>
        <dbReference type="PROSITE-ProRule" id="PRU00335"/>
    </source>
</evidence>
<evidence type="ECO:0000256" key="3">
    <source>
        <dbReference type="ARBA" id="ARBA00023163"/>
    </source>
</evidence>
<dbReference type="PANTHER" id="PTHR30055:SF151">
    <property type="entry name" value="TRANSCRIPTIONAL REGULATORY PROTEIN"/>
    <property type="match status" value="1"/>
</dbReference>
<dbReference type="AlphaFoldDB" id="A0A5N5EPD6"/>
<evidence type="ECO:0000313" key="8">
    <source>
        <dbReference type="Proteomes" id="UP000326907"/>
    </source>
</evidence>
<dbReference type="GO" id="GO:0000976">
    <property type="term" value="F:transcription cis-regulatory region binding"/>
    <property type="evidence" value="ECO:0007669"/>
    <property type="project" value="TreeGrafter"/>
</dbReference>
<name>A0A5N5EPD6_9ACTN</name>
<dbReference type="SUPFAM" id="SSF46689">
    <property type="entry name" value="Homeodomain-like"/>
    <property type="match status" value="1"/>
</dbReference>
<protein>
    <submittedName>
        <fullName evidence="7">TetR/AcrR family transcriptional regulator</fullName>
    </submittedName>
</protein>
<dbReference type="Gene3D" id="1.10.357.10">
    <property type="entry name" value="Tetracycline Repressor, domain 2"/>
    <property type="match status" value="1"/>
</dbReference>